<dbReference type="AlphaFoldDB" id="A0A8E0S6Y9"/>
<proteinExistence type="predicted"/>
<accession>A0A8E0S6Y9</accession>
<sequence>MPYFTLSLGRMGTFYYIRINLTTTDEVSFKSDVLMTMDGRSFTPVGKVVFSIHYDHTYSCVFNGPILASGLRIIPLEPLIKRRIATDAVQLFGNWYEQDSYRYGEFEISKCNWTEKFTVNHRMLNF</sequence>
<reference evidence="1" key="1">
    <citation type="submission" date="2019-05" db="EMBL/GenBank/DDBJ databases">
        <title>Annotation for the trematode Fasciolopsis buski.</title>
        <authorList>
            <person name="Choi Y.-J."/>
        </authorList>
    </citation>
    <scope>NUCLEOTIDE SEQUENCE</scope>
    <source>
        <strain evidence="1">HT</strain>
        <tissue evidence="1">Whole worm</tissue>
    </source>
</reference>
<protein>
    <submittedName>
        <fullName evidence="1">Uncharacterized protein</fullName>
    </submittedName>
</protein>
<keyword evidence="2" id="KW-1185">Reference proteome</keyword>
<organism evidence="1 2">
    <name type="scientific">Fasciolopsis buskii</name>
    <dbReference type="NCBI Taxonomy" id="27845"/>
    <lineage>
        <taxon>Eukaryota</taxon>
        <taxon>Metazoa</taxon>
        <taxon>Spiralia</taxon>
        <taxon>Lophotrochozoa</taxon>
        <taxon>Platyhelminthes</taxon>
        <taxon>Trematoda</taxon>
        <taxon>Digenea</taxon>
        <taxon>Plagiorchiida</taxon>
        <taxon>Echinostomata</taxon>
        <taxon>Echinostomatoidea</taxon>
        <taxon>Fasciolidae</taxon>
        <taxon>Fasciolopsis</taxon>
    </lineage>
</organism>
<evidence type="ECO:0000313" key="2">
    <source>
        <dbReference type="Proteomes" id="UP000728185"/>
    </source>
</evidence>
<evidence type="ECO:0000313" key="1">
    <source>
        <dbReference type="EMBL" id="KAA0199710.1"/>
    </source>
</evidence>
<gene>
    <name evidence="1" type="ORF">FBUS_09697</name>
</gene>
<dbReference type="Proteomes" id="UP000728185">
    <property type="component" value="Unassembled WGS sequence"/>
</dbReference>
<dbReference type="EMBL" id="LUCM01000968">
    <property type="protein sequence ID" value="KAA0199710.1"/>
    <property type="molecule type" value="Genomic_DNA"/>
</dbReference>
<name>A0A8E0S6Y9_9TREM</name>
<comment type="caution">
    <text evidence="1">The sequence shown here is derived from an EMBL/GenBank/DDBJ whole genome shotgun (WGS) entry which is preliminary data.</text>
</comment>